<proteinExistence type="inferred from homology"/>
<evidence type="ECO:0008006" key="12">
    <source>
        <dbReference type="Google" id="ProtNLM"/>
    </source>
</evidence>
<keyword evidence="11" id="KW-1185">Reference proteome</keyword>
<dbReference type="AlphaFoldDB" id="A0A8T2NIL1"/>
<evidence type="ECO:0000256" key="9">
    <source>
        <dbReference type="SAM" id="MobiDB-lite"/>
    </source>
</evidence>
<evidence type="ECO:0000313" key="11">
    <source>
        <dbReference type="Proteomes" id="UP000824540"/>
    </source>
</evidence>
<dbReference type="InterPro" id="IPR015421">
    <property type="entry name" value="PyrdxlP-dep_Trfase_major"/>
</dbReference>
<evidence type="ECO:0000256" key="2">
    <source>
        <dbReference type="ARBA" id="ARBA00009533"/>
    </source>
</evidence>
<comment type="similarity">
    <text evidence="2 8">Belongs to the group II decarboxylase family.</text>
</comment>
<evidence type="ECO:0000256" key="7">
    <source>
        <dbReference type="PIRSR" id="PIRSR602129-50"/>
    </source>
</evidence>
<feature type="region of interest" description="Disordered" evidence="9">
    <location>
        <begin position="122"/>
        <end position="145"/>
    </location>
</feature>
<dbReference type="Gene3D" id="3.40.640.10">
    <property type="entry name" value="Type I PLP-dependent aspartate aminotransferase-like (Major domain)"/>
    <property type="match status" value="2"/>
</dbReference>
<evidence type="ECO:0000256" key="3">
    <source>
        <dbReference type="ARBA" id="ARBA00011738"/>
    </source>
</evidence>
<comment type="subunit">
    <text evidence="3">Homodimer.</text>
</comment>
<dbReference type="EMBL" id="JAFBMS010000044">
    <property type="protein sequence ID" value="KAG9340215.1"/>
    <property type="molecule type" value="Genomic_DNA"/>
</dbReference>
<dbReference type="GO" id="GO:0004782">
    <property type="term" value="F:sulfinoalanine decarboxylase activity"/>
    <property type="evidence" value="ECO:0007669"/>
    <property type="project" value="TreeGrafter"/>
</dbReference>
<dbReference type="InterPro" id="IPR002129">
    <property type="entry name" value="PyrdxlP-dep_de-COase"/>
</dbReference>
<evidence type="ECO:0000256" key="5">
    <source>
        <dbReference type="ARBA" id="ARBA00022898"/>
    </source>
</evidence>
<dbReference type="PANTHER" id="PTHR45677:SF8">
    <property type="entry name" value="CYSTEINE SULFINIC ACID DECARBOXYLASE"/>
    <property type="match status" value="1"/>
</dbReference>
<dbReference type="PANTHER" id="PTHR45677">
    <property type="entry name" value="GLUTAMATE DECARBOXYLASE-RELATED"/>
    <property type="match status" value="1"/>
</dbReference>
<dbReference type="SUPFAM" id="SSF53383">
    <property type="entry name" value="PLP-dependent transferases"/>
    <property type="match status" value="1"/>
</dbReference>
<evidence type="ECO:0000256" key="1">
    <source>
        <dbReference type="ARBA" id="ARBA00001933"/>
    </source>
</evidence>
<accession>A0A8T2NIL1</accession>
<dbReference type="PROSITE" id="PS00392">
    <property type="entry name" value="DDC_GAD_HDC_YDC"/>
    <property type="match status" value="1"/>
</dbReference>
<keyword evidence="4" id="KW-0210">Decarboxylase</keyword>
<evidence type="ECO:0000313" key="10">
    <source>
        <dbReference type="EMBL" id="KAG9340215.1"/>
    </source>
</evidence>
<evidence type="ECO:0000256" key="4">
    <source>
        <dbReference type="ARBA" id="ARBA00022793"/>
    </source>
</evidence>
<keyword evidence="6 8" id="KW-0456">Lyase</keyword>
<sequence length="329" mass="36919">MNPHTIPHQITKSPHLNGPLVDHAKGQHFLKDAFQVILEEALCRATDAKEKVCEWRDAHELRAVLDLELRDGGESHDQLLQRVRDVAKYSVKTNHPLFFNQLFAGVDYYALTGRFLTETLNTSQGVSEKERDRESENDRESVREGQRECEYTYEVAPVFVLMEDVVLSKLRSLVGWAEGDGIFCPGGSISNMFAMNVARYRAFPQVKQQGLWAVPRLAVFTSQEGAVPFLVCATSGTTIQGSFDPLDSIADVCERHGIWMHVDAAWGGSVLFSKKHSHLMKGIERADSVTWNPHKMLLTGLQCSVLLLKDTTVGHVPSTHFDPFHTMCL</sequence>
<dbReference type="GO" id="GO:0030170">
    <property type="term" value="F:pyridoxal phosphate binding"/>
    <property type="evidence" value="ECO:0007669"/>
    <property type="project" value="InterPro"/>
</dbReference>
<dbReference type="InterPro" id="IPR021115">
    <property type="entry name" value="Pyridoxal-P_BS"/>
</dbReference>
<evidence type="ECO:0000256" key="6">
    <source>
        <dbReference type="ARBA" id="ARBA00023239"/>
    </source>
</evidence>
<dbReference type="GO" id="GO:0019752">
    <property type="term" value="P:carboxylic acid metabolic process"/>
    <property type="evidence" value="ECO:0007669"/>
    <property type="project" value="InterPro"/>
</dbReference>
<organism evidence="10 11">
    <name type="scientific">Albula glossodonta</name>
    <name type="common">roundjaw bonefish</name>
    <dbReference type="NCBI Taxonomy" id="121402"/>
    <lineage>
        <taxon>Eukaryota</taxon>
        <taxon>Metazoa</taxon>
        <taxon>Chordata</taxon>
        <taxon>Craniata</taxon>
        <taxon>Vertebrata</taxon>
        <taxon>Euteleostomi</taxon>
        <taxon>Actinopterygii</taxon>
        <taxon>Neopterygii</taxon>
        <taxon>Teleostei</taxon>
        <taxon>Albuliformes</taxon>
        <taxon>Albulidae</taxon>
        <taxon>Albula</taxon>
    </lineage>
</organism>
<dbReference type="OrthoDB" id="392571at2759"/>
<dbReference type="Pfam" id="PF00282">
    <property type="entry name" value="Pyridoxal_deC"/>
    <property type="match status" value="1"/>
</dbReference>
<name>A0A8T2NIL1_9TELE</name>
<dbReference type="Proteomes" id="UP000824540">
    <property type="component" value="Unassembled WGS sequence"/>
</dbReference>
<protein>
    <recommendedName>
        <fullName evidence="12">Cysteine sulfinic acid decarboxylase</fullName>
    </recommendedName>
</protein>
<dbReference type="GO" id="GO:0042412">
    <property type="term" value="P:taurine biosynthetic process"/>
    <property type="evidence" value="ECO:0007669"/>
    <property type="project" value="TreeGrafter"/>
</dbReference>
<evidence type="ECO:0000256" key="8">
    <source>
        <dbReference type="RuleBase" id="RU000382"/>
    </source>
</evidence>
<comment type="caution">
    <text evidence="10">The sequence shown here is derived from an EMBL/GenBank/DDBJ whole genome shotgun (WGS) entry which is preliminary data.</text>
</comment>
<keyword evidence="5 7" id="KW-0663">Pyridoxal phosphate</keyword>
<feature type="modified residue" description="N6-(pyridoxal phosphate)lysine" evidence="7">
    <location>
        <position position="295"/>
    </location>
</feature>
<dbReference type="Gene3D" id="3.90.1150.170">
    <property type="match status" value="1"/>
</dbReference>
<dbReference type="GO" id="GO:0005737">
    <property type="term" value="C:cytoplasm"/>
    <property type="evidence" value="ECO:0007669"/>
    <property type="project" value="TreeGrafter"/>
</dbReference>
<comment type="cofactor">
    <cofactor evidence="1 7 8">
        <name>pyridoxal 5'-phosphate</name>
        <dbReference type="ChEBI" id="CHEBI:597326"/>
    </cofactor>
</comment>
<feature type="compositionally biased region" description="Basic and acidic residues" evidence="9">
    <location>
        <begin position="127"/>
        <end position="145"/>
    </location>
</feature>
<dbReference type="InterPro" id="IPR015424">
    <property type="entry name" value="PyrdxlP-dep_Trfase"/>
</dbReference>
<gene>
    <name evidence="10" type="ORF">JZ751_021655</name>
</gene>
<reference evidence="10" key="1">
    <citation type="thesis" date="2021" institute="BYU ScholarsArchive" country="Provo, UT, USA">
        <title>Applications of and Algorithms for Genome Assembly and Genomic Analyses with an Emphasis on Marine Teleosts.</title>
        <authorList>
            <person name="Pickett B.D."/>
        </authorList>
    </citation>
    <scope>NUCLEOTIDE SEQUENCE</scope>
    <source>
        <strain evidence="10">HI-2016</strain>
    </source>
</reference>